<accession>A0A1I5Y2T4</accession>
<organism evidence="1 2">
    <name type="scientific">Psychrobacillus psychrotolerans</name>
    <dbReference type="NCBI Taxonomy" id="126156"/>
    <lineage>
        <taxon>Bacteria</taxon>
        <taxon>Bacillati</taxon>
        <taxon>Bacillota</taxon>
        <taxon>Bacilli</taxon>
        <taxon>Bacillales</taxon>
        <taxon>Bacillaceae</taxon>
        <taxon>Psychrobacillus</taxon>
    </lineage>
</organism>
<protein>
    <submittedName>
        <fullName evidence="1">Uncharacterized protein</fullName>
    </submittedName>
</protein>
<dbReference type="Proteomes" id="UP000198734">
    <property type="component" value="Unassembled WGS sequence"/>
</dbReference>
<name>A0A1I5Y2T4_9BACI</name>
<dbReference type="OrthoDB" id="2868235at2"/>
<gene>
    <name evidence="1" type="ORF">SAMN05421670_1863</name>
</gene>
<evidence type="ECO:0000313" key="2">
    <source>
        <dbReference type="Proteomes" id="UP000198734"/>
    </source>
</evidence>
<dbReference type="EMBL" id="FOXU01000002">
    <property type="protein sequence ID" value="SFQ38476.1"/>
    <property type="molecule type" value="Genomic_DNA"/>
</dbReference>
<dbReference type="AlphaFoldDB" id="A0A1I5Y2T4"/>
<evidence type="ECO:0000313" key="1">
    <source>
        <dbReference type="EMBL" id="SFQ38476.1"/>
    </source>
</evidence>
<reference evidence="2" key="1">
    <citation type="submission" date="2016-10" db="EMBL/GenBank/DDBJ databases">
        <authorList>
            <person name="Varghese N."/>
            <person name="Submissions S."/>
        </authorList>
    </citation>
    <scope>NUCLEOTIDE SEQUENCE [LARGE SCALE GENOMIC DNA]</scope>
    <source>
        <strain evidence="2">DSM 11706</strain>
    </source>
</reference>
<sequence length="146" mass="15572">MGNICPCGVSVDAFSDDNNVRFEGQMGTIEGNLTYLAEVCVTTLATSTLSLDFEDTETPDENNFTFTANEITSVVCNREGQNCVVTVTGTGLVNGMEFPFEAVFRDQVATANVDIVQSFEITGFFDQSGAAPVEQGSIVALGCQEL</sequence>
<keyword evidence="2" id="KW-1185">Reference proteome</keyword>
<dbReference type="RefSeq" id="WP_093536430.1">
    <property type="nucleotide sequence ID" value="NZ_FOXU01000002.1"/>
</dbReference>
<proteinExistence type="predicted"/>